<gene>
    <name evidence="2" type="ordered locus">Zymop_0067</name>
</gene>
<dbReference type="EMBL" id="CP002865">
    <property type="protein sequence ID" value="AEI36971.1"/>
    <property type="molecule type" value="Genomic_DNA"/>
</dbReference>
<feature type="signal peptide" evidence="1">
    <location>
        <begin position="1"/>
        <end position="20"/>
    </location>
</feature>
<dbReference type="Proteomes" id="UP000000491">
    <property type="component" value="Chromosome"/>
</dbReference>
<accession>F8ET81</accession>
<evidence type="ECO:0000313" key="3">
    <source>
        <dbReference type="Proteomes" id="UP000000491"/>
    </source>
</evidence>
<reference evidence="2 3" key="1">
    <citation type="journal article" date="2011" name="J. Bacteriol.">
        <title>Genome sequence of the ethanol-producing Zymomonas mobilis subsp. pomaceae lectotype strain ATCC 29192.</title>
        <authorList>
            <person name="Kouvelis V.N."/>
            <person name="Davenport K.W."/>
            <person name="Brettin T.S."/>
            <person name="Bruce D."/>
            <person name="Detter C."/>
            <person name="Han C.S."/>
            <person name="Nolan M."/>
            <person name="Tapia R."/>
            <person name="Damoulaki A."/>
            <person name="Kyrpides N.C."/>
            <person name="Typas M.A."/>
            <person name="Pappas K.M."/>
        </authorList>
    </citation>
    <scope>NUCLEOTIDE SEQUENCE [LARGE SCALE GENOMIC DNA]</scope>
    <source>
        <strain evidence="3">ATCC 29192 / DSM 22645 / JCM 10191 / CCUG 17912 / NBRC 13757 / NCIMB 11200 / NRRL B-4491 / Barker I</strain>
    </source>
</reference>
<keyword evidence="1" id="KW-0732">Signal</keyword>
<dbReference type="KEGG" id="zmp:Zymop_0067"/>
<dbReference type="Pfam" id="PF12276">
    <property type="entry name" value="DUF3617"/>
    <property type="match status" value="1"/>
</dbReference>
<dbReference type="PATRIC" id="fig|579138.3.peg.73"/>
<name>F8ET81_ZYMMT</name>
<dbReference type="InterPro" id="IPR022061">
    <property type="entry name" value="DUF3617"/>
</dbReference>
<dbReference type="STRING" id="579138.Zymop_0067"/>
<dbReference type="AlphaFoldDB" id="F8ET81"/>
<feature type="chain" id="PRO_5003376441" description="DUF3617 family protein" evidence="1">
    <location>
        <begin position="21"/>
        <end position="163"/>
    </location>
</feature>
<proteinExistence type="predicted"/>
<evidence type="ECO:0000256" key="1">
    <source>
        <dbReference type="SAM" id="SignalP"/>
    </source>
</evidence>
<sequence length="163" mass="17945">MKRLWLLSWPLLLAAAPADSDYLAAGQWQSSIDIETVTLDGKLLPDKKPATLQPVRCVKNTENKPMTFFAYSDDPECQIISLVAGKGHVAMKGVCSRNGKNLTGIETDGSYHLRDYDMAYILHNDESGHNMEIKGHMTGHYLGLCPASDKNSGEITLPKKTIP</sequence>
<protein>
    <recommendedName>
        <fullName evidence="4">DUF3617 family protein</fullName>
    </recommendedName>
</protein>
<evidence type="ECO:0000313" key="2">
    <source>
        <dbReference type="EMBL" id="AEI36971.1"/>
    </source>
</evidence>
<dbReference type="RefSeq" id="WP_013933372.1">
    <property type="nucleotide sequence ID" value="NC_015709.1"/>
</dbReference>
<evidence type="ECO:0008006" key="4">
    <source>
        <dbReference type="Google" id="ProtNLM"/>
    </source>
</evidence>
<dbReference type="HOGENOM" id="CLU_1634770_0_0_5"/>
<organism evidence="2 3">
    <name type="scientific">Zymomonas mobilis subsp. pomaceae (strain ATCC 29192 / DSM 22645 / JCM 10191 / CCUG 17912 / NBRC 13757 / NCIMB 11200 / NRRL B-4491 / Barker I)</name>
    <dbReference type="NCBI Taxonomy" id="579138"/>
    <lineage>
        <taxon>Bacteria</taxon>
        <taxon>Pseudomonadati</taxon>
        <taxon>Pseudomonadota</taxon>
        <taxon>Alphaproteobacteria</taxon>
        <taxon>Sphingomonadales</taxon>
        <taxon>Zymomonadaceae</taxon>
        <taxon>Zymomonas</taxon>
    </lineage>
</organism>